<dbReference type="PROSITE" id="PS50995">
    <property type="entry name" value="HTH_MARR_2"/>
    <property type="match status" value="1"/>
</dbReference>
<keyword evidence="3" id="KW-1185">Reference proteome</keyword>
<organism evidence="2 3">
    <name type="scientific">Aureimonas glaciei</name>
    <dbReference type="NCBI Taxonomy" id="1776957"/>
    <lineage>
        <taxon>Bacteria</taxon>
        <taxon>Pseudomonadati</taxon>
        <taxon>Pseudomonadota</taxon>
        <taxon>Alphaproteobacteria</taxon>
        <taxon>Hyphomicrobiales</taxon>
        <taxon>Aurantimonadaceae</taxon>
        <taxon>Aureimonas</taxon>
    </lineage>
</organism>
<dbReference type="InterPro" id="IPR036390">
    <property type="entry name" value="WH_DNA-bd_sf"/>
</dbReference>
<comment type="caution">
    <text evidence="2">The sequence shown here is derived from an EMBL/GenBank/DDBJ whole genome shotgun (WGS) entry which is preliminary data.</text>
</comment>
<dbReference type="GO" id="GO:0003700">
    <property type="term" value="F:DNA-binding transcription factor activity"/>
    <property type="evidence" value="ECO:0007669"/>
    <property type="project" value="InterPro"/>
</dbReference>
<reference evidence="2" key="1">
    <citation type="journal article" date="2014" name="Int. J. Syst. Evol. Microbiol.">
        <title>Complete genome sequence of Corynebacterium casei LMG S-19264T (=DSM 44701T), isolated from a smear-ripened cheese.</title>
        <authorList>
            <consortium name="US DOE Joint Genome Institute (JGI-PGF)"/>
            <person name="Walter F."/>
            <person name="Albersmeier A."/>
            <person name="Kalinowski J."/>
            <person name="Ruckert C."/>
        </authorList>
    </citation>
    <scope>NUCLEOTIDE SEQUENCE</scope>
    <source>
        <strain evidence="2">CGMCC 1.15493</strain>
    </source>
</reference>
<dbReference type="Gene3D" id="1.10.10.10">
    <property type="entry name" value="Winged helix-like DNA-binding domain superfamily/Winged helix DNA-binding domain"/>
    <property type="match status" value="1"/>
</dbReference>
<feature type="domain" description="HTH marR-type" evidence="1">
    <location>
        <begin position="1"/>
        <end position="73"/>
    </location>
</feature>
<reference evidence="2" key="2">
    <citation type="submission" date="2020-09" db="EMBL/GenBank/DDBJ databases">
        <authorList>
            <person name="Sun Q."/>
            <person name="Zhou Y."/>
        </authorList>
    </citation>
    <scope>NUCLEOTIDE SEQUENCE</scope>
    <source>
        <strain evidence="2">CGMCC 1.15493</strain>
    </source>
</reference>
<sequence>MLDRLADKGLVERHRDSHDGRLTVVCLTETGVEAQAEIRRLWADVCRQVAPGLTGDPAAVMQQLQGVSDVLGARLLRLR</sequence>
<dbReference type="AlphaFoldDB" id="A0A917DH64"/>
<evidence type="ECO:0000313" key="2">
    <source>
        <dbReference type="EMBL" id="GGD38216.1"/>
    </source>
</evidence>
<dbReference type="InterPro" id="IPR036388">
    <property type="entry name" value="WH-like_DNA-bd_sf"/>
</dbReference>
<protein>
    <recommendedName>
        <fullName evidence="1">HTH marR-type domain-containing protein</fullName>
    </recommendedName>
</protein>
<proteinExistence type="predicted"/>
<dbReference type="Proteomes" id="UP000613160">
    <property type="component" value="Unassembled WGS sequence"/>
</dbReference>
<dbReference type="InterPro" id="IPR000835">
    <property type="entry name" value="HTH_MarR-typ"/>
</dbReference>
<evidence type="ECO:0000259" key="1">
    <source>
        <dbReference type="PROSITE" id="PS50995"/>
    </source>
</evidence>
<name>A0A917DH64_9HYPH</name>
<dbReference type="SUPFAM" id="SSF46785">
    <property type="entry name" value="Winged helix' DNA-binding domain"/>
    <property type="match status" value="1"/>
</dbReference>
<dbReference type="EMBL" id="BMJJ01000014">
    <property type="protein sequence ID" value="GGD38216.1"/>
    <property type="molecule type" value="Genomic_DNA"/>
</dbReference>
<gene>
    <name evidence="2" type="ORF">GCM10011335_46180</name>
</gene>
<accession>A0A917DH64</accession>
<evidence type="ECO:0000313" key="3">
    <source>
        <dbReference type="Proteomes" id="UP000613160"/>
    </source>
</evidence>